<dbReference type="AlphaFoldDB" id="A0A6J7D5R4"/>
<accession>A0A6J7D5R4</accession>
<evidence type="ECO:0000313" key="1">
    <source>
        <dbReference type="EMBL" id="CAB4866167.1"/>
    </source>
</evidence>
<sequence>MEHKFGIHMLVEASLAEFDHAENIVIAVTQDEVTEGPVGNLIEGGIG</sequence>
<protein>
    <submittedName>
        <fullName evidence="1">Unannotated protein</fullName>
    </submittedName>
</protein>
<name>A0A6J7D5R4_9ZZZZ</name>
<organism evidence="1">
    <name type="scientific">freshwater metagenome</name>
    <dbReference type="NCBI Taxonomy" id="449393"/>
    <lineage>
        <taxon>unclassified sequences</taxon>
        <taxon>metagenomes</taxon>
        <taxon>ecological metagenomes</taxon>
    </lineage>
</organism>
<gene>
    <name evidence="1" type="ORF">UFOPK3425_00394</name>
</gene>
<dbReference type="EMBL" id="CAFBLV010000052">
    <property type="protein sequence ID" value="CAB4866167.1"/>
    <property type="molecule type" value="Genomic_DNA"/>
</dbReference>
<proteinExistence type="predicted"/>
<reference evidence="1" key="1">
    <citation type="submission" date="2020-05" db="EMBL/GenBank/DDBJ databases">
        <authorList>
            <person name="Chiriac C."/>
            <person name="Salcher M."/>
            <person name="Ghai R."/>
            <person name="Kavagutti S V."/>
        </authorList>
    </citation>
    <scope>NUCLEOTIDE SEQUENCE</scope>
</reference>